<dbReference type="PANTHER" id="PTHR30273:SF2">
    <property type="entry name" value="PROTEIN FECR"/>
    <property type="match status" value="1"/>
</dbReference>
<evidence type="ECO:0000259" key="2">
    <source>
        <dbReference type="Pfam" id="PF16220"/>
    </source>
</evidence>
<name>A0A7V8JTN0_9BURK</name>
<dbReference type="GO" id="GO:0016989">
    <property type="term" value="F:sigma factor antagonist activity"/>
    <property type="evidence" value="ECO:0007669"/>
    <property type="project" value="TreeGrafter"/>
</dbReference>
<proteinExistence type="predicted"/>
<reference evidence="4" key="1">
    <citation type="journal article" date="2020" name="MBio">
        <title>Horizontal gene transfer to a defensive symbiont with a reduced genome amongst a multipartite beetle microbiome.</title>
        <authorList>
            <person name="Waterworth S.C."/>
            <person name="Florez L.V."/>
            <person name="Rees E.R."/>
            <person name="Hertweck C."/>
            <person name="Kaltenpoth M."/>
            <person name="Kwan J.C."/>
        </authorList>
    </citation>
    <scope>NUCLEOTIDE SEQUENCE [LARGE SCALE GENOMIC DNA]</scope>
</reference>
<feature type="domain" description="FecR protein" evidence="1">
    <location>
        <begin position="124"/>
        <end position="219"/>
    </location>
</feature>
<comment type="caution">
    <text evidence="3">The sequence shown here is derived from an EMBL/GenBank/DDBJ whole genome shotgun (WGS) entry which is preliminary data.</text>
</comment>
<dbReference type="Proteomes" id="UP000462435">
    <property type="component" value="Unassembled WGS sequence"/>
</dbReference>
<dbReference type="Gene3D" id="2.60.120.1440">
    <property type="match status" value="1"/>
</dbReference>
<dbReference type="PANTHER" id="PTHR30273">
    <property type="entry name" value="PERIPLASMIC SIGNAL SENSOR AND SIGMA FACTOR ACTIVATOR FECR-RELATED"/>
    <property type="match status" value="1"/>
</dbReference>
<dbReference type="InterPro" id="IPR006860">
    <property type="entry name" value="FecR"/>
</dbReference>
<protein>
    <submittedName>
        <fullName evidence="3">Protein FecR</fullName>
    </submittedName>
</protein>
<dbReference type="EMBL" id="WNDX01000092">
    <property type="protein sequence ID" value="KAF1042162.1"/>
    <property type="molecule type" value="Genomic_DNA"/>
</dbReference>
<dbReference type="Pfam" id="PF04773">
    <property type="entry name" value="FecR"/>
    <property type="match status" value="1"/>
</dbReference>
<sequence>MQQELAQAIDGQPPVVLDQEIVRQAAHWMARLWSDEASAADAAACSHWRSQRFEHELAWQRLQAVGQKFAALPDPAGRHALKTAPEKLRLMRRKSLKIVGMLLLTGGVAALGRRTEAWQALAADYASGVGEMRELTLPDGTQLALNTNSAVDILYTESARRIALRFGEIMITTAPDGVVPHRPFSVAGRDGEVLALGTRFVVRQRERGTSVAVFEGAVQLRPRHAASVLRIDAGQQAEFTTDAAGRATALDEGAGSWSQGLLLAEQMPLSAFIEELGRYRHGVLRCAGEVADMRVSGVFPLRDTDRALANLTLALPLQLDYRTRYWVSVISRPDQP</sequence>
<dbReference type="AlphaFoldDB" id="A0A7V8JTN0"/>
<evidence type="ECO:0000313" key="3">
    <source>
        <dbReference type="EMBL" id="KAF1042162.1"/>
    </source>
</evidence>
<gene>
    <name evidence="3" type="primary">fecR_6</name>
    <name evidence="3" type="ORF">GAK35_02862</name>
</gene>
<dbReference type="InterPro" id="IPR012373">
    <property type="entry name" value="Ferrdict_sens_TM"/>
</dbReference>
<dbReference type="InterPro" id="IPR032623">
    <property type="entry name" value="FecR_N"/>
</dbReference>
<evidence type="ECO:0000259" key="1">
    <source>
        <dbReference type="Pfam" id="PF04773"/>
    </source>
</evidence>
<dbReference type="Pfam" id="PF16220">
    <property type="entry name" value="DUF4880"/>
    <property type="match status" value="1"/>
</dbReference>
<dbReference type="PIRSF" id="PIRSF018266">
    <property type="entry name" value="FecR"/>
    <property type="match status" value="1"/>
</dbReference>
<feature type="domain" description="FecR N-terminal" evidence="2">
    <location>
        <begin position="23"/>
        <end position="64"/>
    </location>
</feature>
<organism evidence="3 4">
    <name type="scientific">Herbaspirillum frisingense</name>
    <dbReference type="NCBI Taxonomy" id="92645"/>
    <lineage>
        <taxon>Bacteria</taxon>
        <taxon>Pseudomonadati</taxon>
        <taxon>Pseudomonadota</taxon>
        <taxon>Betaproteobacteria</taxon>
        <taxon>Burkholderiales</taxon>
        <taxon>Oxalobacteraceae</taxon>
        <taxon>Herbaspirillum</taxon>
    </lineage>
</organism>
<accession>A0A7V8JTN0</accession>
<evidence type="ECO:0000313" key="4">
    <source>
        <dbReference type="Proteomes" id="UP000462435"/>
    </source>
</evidence>